<dbReference type="SUPFAM" id="SSF52540">
    <property type="entry name" value="P-loop containing nucleoside triphosphate hydrolases"/>
    <property type="match status" value="1"/>
</dbReference>
<evidence type="ECO:0000256" key="1">
    <source>
        <dbReference type="ARBA" id="ARBA00022741"/>
    </source>
</evidence>
<evidence type="ECO:0000259" key="3">
    <source>
        <dbReference type="PROSITE" id="PS50893"/>
    </source>
</evidence>
<accession>A0ABX7WNA9</accession>
<proteinExistence type="predicted"/>
<dbReference type="InterPro" id="IPR027417">
    <property type="entry name" value="P-loop_NTPase"/>
</dbReference>
<dbReference type="EMBL" id="CP072801">
    <property type="protein sequence ID" value="QTR45064.1"/>
    <property type="molecule type" value="Genomic_DNA"/>
</dbReference>
<keyword evidence="5" id="KW-1185">Reference proteome</keyword>
<dbReference type="InterPro" id="IPR017871">
    <property type="entry name" value="ABC_transporter-like_CS"/>
</dbReference>
<dbReference type="GO" id="GO:0005524">
    <property type="term" value="F:ATP binding"/>
    <property type="evidence" value="ECO:0007669"/>
    <property type="project" value="UniProtKB-KW"/>
</dbReference>
<keyword evidence="2 4" id="KW-0067">ATP-binding</keyword>
<dbReference type="Proteomes" id="UP000672039">
    <property type="component" value="Chromosome"/>
</dbReference>
<sequence length="252" mass="27238">MPELPILSVAAISKHYGKLCAVNQVSFQLGSGFHALLGPNGAGKSTLFQLLTGLFAPDQGDIHLNSISIRQHLPQALAQMGVVFQQPALDLDLSVQTNLDFYGRLHGMGKADIRARSTHVLTQLEIADLAPTPCRNLSGGNRRKVELARALLTEPKLLLMDEATVGLDPASRATLLAYVHRLCREQGLCVLWATHLIDEAEQADQILVMHKGKLLAQAPPAALITQTNTASLLEAFFQLSGESRVETTPAQL</sequence>
<name>A0ABX7WNA9_9GAMM</name>
<protein>
    <submittedName>
        <fullName evidence="4">ATP-binding cassette domain-containing protein</fullName>
    </submittedName>
</protein>
<gene>
    <name evidence="4" type="ORF">J9253_13730</name>
</gene>
<reference evidence="4 5" key="1">
    <citation type="submission" date="2021-04" db="EMBL/GenBank/DDBJ databases">
        <title>Genomics, taxonomy and metabolism of representatives of sulfur bacteria of the genus Thiothrix: Thiothrix fructosivorans QT, Thiothrix unzii A1T and three new species, Thiothrix subterranea sp. nov., Thiothrix litoralis sp. nov. and 'Candidatus Thiothrix anitrata' sp. nov.</title>
        <authorList>
            <person name="Ravin N.V."/>
            <person name="Smolyakov D."/>
            <person name="Rudenko T.S."/>
            <person name="Mardanov A.V."/>
            <person name="Beletsky A.V."/>
            <person name="Markov N.D."/>
            <person name="Fomenkov A.I."/>
            <person name="Roberts R.J."/>
            <person name="Karnachuk O.V."/>
            <person name="Novikov A."/>
            <person name="Grabovich M.Y."/>
        </authorList>
    </citation>
    <scope>NUCLEOTIDE SEQUENCE [LARGE SCALE GENOMIC DNA]</scope>
    <source>
        <strain evidence="4 5">AS</strain>
    </source>
</reference>
<dbReference type="RefSeq" id="WP_210221495.1">
    <property type="nucleotide sequence ID" value="NZ_CP072801.1"/>
</dbReference>
<dbReference type="PANTHER" id="PTHR43038">
    <property type="entry name" value="ATP-BINDING CASSETTE, SUB-FAMILY H, MEMBER 1"/>
    <property type="match status" value="1"/>
</dbReference>
<dbReference type="Pfam" id="PF00005">
    <property type="entry name" value="ABC_tran"/>
    <property type="match status" value="1"/>
</dbReference>
<organism evidence="4 5">
    <name type="scientific">Thiothrix litoralis</name>
    <dbReference type="NCBI Taxonomy" id="2891210"/>
    <lineage>
        <taxon>Bacteria</taxon>
        <taxon>Pseudomonadati</taxon>
        <taxon>Pseudomonadota</taxon>
        <taxon>Gammaproteobacteria</taxon>
        <taxon>Thiotrichales</taxon>
        <taxon>Thiotrichaceae</taxon>
        <taxon>Thiothrix</taxon>
    </lineage>
</organism>
<feature type="domain" description="ABC transporter" evidence="3">
    <location>
        <begin position="7"/>
        <end position="236"/>
    </location>
</feature>
<keyword evidence="1" id="KW-0547">Nucleotide-binding</keyword>
<dbReference type="InterPro" id="IPR003439">
    <property type="entry name" value="ABC_transporter-like_ATP-bd"/>
</dbReference>
<dbReference type="InterPro" id="IPR003593">
    <property type="entry name" value="AAA+_ATPase"/>
</dbReference>
<dbReference type="PANTHER" id="PTHR43038:SF7">
    <property type="entry name" value="ABC TRANSPORT SYSTEM ATP-BINDING PROTEIN"/>
    <property type="match status" value="1"/>
</dbReference>
<dbReference type="Gene3D" id="3.40.50.300">
    <property type="entry name" value="P-loop containing nucleotide triphosphate hydrolases"/>
    <property type="match status" value="1"/>
</dbReference>
<dbReference type="SMART" id="SM00382">
    <property type="entry name" value="AAA"/>
    <property type="match status" value="1"/>
</dbReference>
<dbReference type="PROSITE" id="PS00211">
    <property type="entry name" value="ABC_TRANSPORTER_1"/>
    <property type="match status" value="1"/>
</dbReference>
<dbReference type="PROSITE" id="PS50893">
    <property type="entry name" value="ABC_TRANSPORTER_2"/>
    <property type="match status" value="1"/>
</dbReference>
<evidence type="ECO:0000313" key="4">
    <source>
        <dbReference type="EMBL" id="QTR45064.1"/>
    </source>
</evidence>
<evidence type="ECO:0000313" key="5">
    <source>
        <dbReference type="Proteomes" id="UP000672039"/>
    </source>
</evidence>
<evidence type="ECO:0000256" key="2">
    <source>
        <dbReference type="ARBA" id="ARBA00022840"/>
    </source>
</evidence>